<protein>
    <submittedName>
        <fullName evidence="2">Glycosyltransferase</fullName>
    </submittedName>
</protein>
<dbReference type="Pfam" id="PF00535">
    <property type="entry name" value="Glycos_transf_2"/>
    <property type="match status" value="1"/>
</dbReference>
<gene>
    <name evidence="2" type="ordered locus">DMR_30650</name>
</gene>
<feature type="domain" description="Glycosyltransferase 2-like" evidence="1">
    <location>
        <begin position="15"/>
        <end position="136"/>
    </location>
</feature>
<organism evidence="2 3">
    <name type="scientific">Solidesulfovibrio magneticus (strain ATCC 700980 / DSM 13731 / RS-1)</name>
    <name type="common">Desulfovibrio magneticus</name>
    <dbReference type="NCBI Taxonomy" id="573370"/>
    <lineage>
        <taxon>Bacteria</taxon>
        <taxon>Pseudomonadati</taxon>
        <taxon>Thermodesulfobacteriota</taxon>
        <taxon>Desulfovibrionia</taxon>
        <taxon>Desulfovibrionales</taxon>
        <taxon>Desulfovibrionaceae</taxon>
        <taxon>Solidesulfovibrio</taxon>
    </lineage>
</organism>
<dbReference type="AlphaFoldDB" id="C4XII1"/>
<dbReference type="EMBL" id="AP010904">
    <property type="protein sequence ID" value="BAH76556.1"/>
    <property type="molecule type" value="Genomic_DNA"/>
</dbReference>
<dbReference type="RefSeq" id="WP_015861716.1">
    <property type="nucleotide sequence ID" value="NC_012796.1"/>
</dbReference>
<dbReference type="InterPro" id="IPR029044">
    <property type="entry name" value="Nucleotide-diphossugar_trans"/>
</dbReference>
<dbReference type="OrthoDB" id="5291101at2"/>
<accession>C4XII1</accession>
<dbReference type="Proteomes" id="UP000009071">
    <property type="component" value="Chromosome"/>
</dbReference>
<dbReference type="STRING" id="573370.DMR_30650"/>
<dbReference type="Gene3D" id="3.90.550.10">
    <property type="entry name" value="Spore Coat Polysaccharide Biosynthesis Protein SpsA, Chain A"/>
    <property type="match status" value="1"/>
</dbReference>
<name>C4XII1_SOLM1</name>
<keyword evidence="3" id="KW-1185">Reference proteome</keyword>
<dbReference type="KEGG" id="dma:DMR_30650"/>
<dbReference type="HOGENOM" id="CLU_025996_0_0_7"/>
<dbReference type="InterPro" id="IPR001173">
    <property type="entry name" value="Glyco_trans_2-like"/>
</dbReference>
<dbReference type="CAZy" id="GT2">
    <property type="family name" value="Glycosyltransferase Family 2"/>
</dbReference>
<evidence type="ECO:0000259" key="1">
    <source>
        <dbReference type="Pfam" id="PF00535"/>
    </source>
</evidence>
<evidence type="ECO:0000313" key="3">
    <source>
        <dbReference type="Proteomes" id="UP000009071"/>
    </source>
</evidence>
<dbReference type="GO" id="GO:0016740">
    <property type="term" value="F:transferase activity"/>
    <property type="evidence" value="ECO:0007669"/>
    <property type="project" value="UniProtKB-KW"/>
</dbReference>
<sequence>MTHDGFLSSAGPLVTVIIPTRDRAELLPRAVASALGQTWTALEILIVDDGSVDDTAGVLAGFDDPRIRVLRRHTPGGVSAARNEAVRAARGDYLALLDSDDEWLPKKTERQLAYMAATGHAVSQTQEIWMRGGKRVNPTHIHKKPDGWFFEASLGMCLVSPSTTIFRRGVIEGAGFFDESLPACEDYDLWLRIMLTRPIGLLDEYQVVRHGGRGDQLSTLYIGQDLFRIRAMVGLLGRPETTAWHFACIEKELRRKTAIYAAGCLKRDRPEEAARVSAMVEAALDTARTGLAGAGGKTTADRPATAAG</sequence>
<dbReference type="eggNOG" id="COG1216">
    <property type="taxonomic scope" value="Bacteria"/>
</dbReference>
<dbReference type="SUPFAM" id="SSF53448">
    <property type="entry name" value="Nucleotide-diphospho-sugar transferases"/>
    <property type="match status" value="1"/>
</dbReference>
<evidence type="ECO:0000313" key="2">
    <source>
        <dbReference type="EMBL" id="BAH76556.1"/>
    </source>
</evidence>
<dbReference type="InterPro" id="IPR050834">
    <property type="entry name" value="Glycosyltransf_2"/>
</dbReference>
<proteinExistence type="predicted"/>
<dbReference type="PANTHER" id="PTHR43685">
    <property type="entry name" value="GLYCOSYLTRANSFERASE"/>
    <property type="match status" value="1"/>
</dbReference>
<dbReference type="PANTHER" id="PTHR43685:SF2">
    <property type="entry name" value="GLYCOSYLTRANSFERASE 2-LIKE DOMAIN-CONTAINING PROTEIN"/>
    <property type="match status" value="1"/>
</dbReference>
<reference evidence="2 3" key="1">
    <citation type="journal article" date="2009" name="Genome Res.">
        <title>Whole genome sequence of Desulfovibrio magneticus strain RS-1 revealed common gene clusters in magnetotactic bacteria.</title>
        <authorList>
            <person name="Nakazawa H."/>
            <person name="Arakaki A."/>
            <person name="Narita-Yamada S."/>
            <person name="Yashiro I."/>
            <person name="Jinno K."/>
            <person name="Aoki N."/>
            <person name="Tsuruyama A."/>
            <person name="Okamura Y."/>
            <person name="Tanikawa S."/>
            <person name="Fujita N."/>
            <person name="Takeyama H."/>
            <person name="Matsunaga T."/>
        </authorList>
    </citation>
    <scope>NUCLEOTIDE SEQUENCE [LARGE SCALE GENOMIC DNA]</scope>
    <source>
        <strain evidence="3">ATCC 700980 / DSM 13731 / RS-1</strain>
    </source>
</reference>
<dbReference type="CDD" id="cd00761">
    <property type="entry name" value="Glyco_tranf_GTA_type"/>
    <property type="match status" value="1"/>
</dbReference>